<reference evidence="13 14" key="1">
    <citation type="submission" date="2019-07" db="EMBL/GenBank/DDBJ databases">
        <title>Whole genome shotgun sequence of Pseudonocardia asaccharolytica NBRC 16224.</title>
        <authorList>
            <person name="Hosoyama A."/>
            <person name="Uohara A."/>
            <person name="Ohji S."/>
            <person name="Ichikawa N."/>
        </authorList>
    </citation>
    <scope>NUCLEOTIDE SEQUENCE [LARGE SCALE GENOMIC DNA]</scope>
    <source>
        <strain evidence="13 14">NBRC 16224</strain>
    </source>
</reference>
<feature type="binding site" evidence="12">
    <location>
        <position position="110"/>
    </location>
    <ligand>
        <name>Fe cation</name>
        <dbReference type="ChEBI" id="CHEBI:24875"/>
    </ligand>
</feature>
<dbReference type="GO" id="GO:0045892">
    <property type="term" value="P:negative regulation of DNA-templated transcription"/>
    <property type="evidence" value="ECO:0007669"/>
    <property type="project" value="TreeGrafter"/>
</dbReference>
<comment type="cofactor">
    <cofactor evidence="11">
        <name>Zn(2+)</name>
        <dbReference type="ChEBI" id="CHEBI:29105"/>
    </cofactor>
    <text evidence="11">Binds 1 zinc ion per subunit.</text>
</comment>
<dbReference type="GO" id="GO:1900376">
    <property type="term" value="P:regulation of secondary metabolite biosynthetic process"/>
    <property type="evidence" value="ECO:0007669"/>
    <property type="project" value="TreeGrafter"/>
</dbReference>
<feature type="binding site" evidence="11">
    <location>
        <position position="135"/>
    </location>
    <ligand>
        <name>Zn(2+)</name>
        <dbReference type="ChEBI" id="CHEBI:29105"/>
    </ligand>
</feature>
<evidence type="ECO:0000256" key="8">
    <source>
        <dbReference type="ARBA" id="ARBA00023015"/>
    </source>
</evidence>
<keyword evidence="4" id="KW-0678">Repressor</keyword>
<keyword evidence="7 12" id="KW-0408">Iron</keyword>
<dbReference type="InterPro" id="IPR043135">
    <property type="entry name" value="Fur_C"/>
</dbReference>
<gene>
    <name evidence="13" type="ORF">PA7_42700</name>
</gene>
<dbReference type="SUPFAM" id="SSF46785">
    <property type="entry name" value="Winged helix' DNA-binding domain"/>
    <property type="match status" value="1"/>
</dbReference>
<keyword evidence="9" id="KW-0238">DNA-binding</keyword>
<dbReference type="InterPro" id="IPR036390">
    <property type="entry name" value="WH_DNA-bd_sf"/>
</dbReference>
<dbReference type="GO" id="GO:0003700">
    <property type="term" value="F:DNA-binding transcription factor activity"/>
    <property type="evidence" value="ECO:0007669"/>
    <property type="project" value="InterPro"/>
</dbReference>
<dbReference type="Gene3D" id="1.10.10.10">
    <property type="entry name" value="Winged helix-like DNA-binding domain superfamily/Winged helix DNA-binding domain"/>
    <property type="match status" value="1"/>
</dbReference>
<dbReference type="GO" id="GO:0005737">
    <property type="term" value="C:cytoplasm"/>
    <property type="evidence" value="ECO:0007669"/>
    <property type="project" value="UniProtKB-SubCell"/>
</dbReference>
<dbReference type="GO" id="GO:0000976">
    <property type="term" value="F:transcription cis-regulatory region binding"/>
    <property type="evidence" value="ECO:0007669"/>
    <property type="project" value="TreeGrafter"/>
</dbReference>
<evidence type="ECO:0000256" key="11">
    <source>
        <dbReference type="PIRSR" id="PIRSR602481-1"/>
    </source>
</evidence>
<dbReference type="OrthoDB" id="5242893at2"/>
<keyword evidence="6 11" id="KW-0862">Zinc</keyword>
<dbReference type="PANTHER" id="PTHR33202">
    <property type="entry name" value="ZINC UPTAKE REGULATION PROTEIN"/>
    <property type="match status" value="1"/>
</dbReference>
<feature type="binding site" evidence="11">
    <location>
        <position position="138"/>
    </location>
    <ligand>
        <name>Zn(2+)</name>
        <dbReference type="ChEBI" id="CHEBI:29105"/>
    </ligand>
</feature>
<sequence>MQIQDRRHADWLRAAGLRVTAPRMAVLAVLEHDGHPTVEDIAHAVRRRLGAVSTQAIYDVLHALQRHGLIRHVEPAGHPSRYETRVDDNHHHFICRECGAVADVDCAVGEAPCLLPADDPGYLIDEAEVTYWGRCANCRRA</sequence>
<evidence type="ECO:0000256" key="4">
    <source>
        <dbReference type="ARBA" id="ARBA00022491"/>
    </source>
</evidence>
<comment type="cofactor">
    <cofactor evidence="12">
        <name>Mn(2+)</name>
        <dbReference type="ChEBI" id="CHEBI:29035"/>
    </cofactor>
    <cofactor evidence="12">
        <name>Fe(2+)</name>
        <dbReference type="ChEBI" id="CHEBI:29033"/>
    </cofactor>
    <text evidence="12">Binds 1 Mn(2+) or Fe(2+) ion per subunit.</text>
</comment>
<evidence type="ECO:0000313" key="13">
    <source>
        <dbReference type="EMBL" id="GEL20433.1"/>
    </source>
</evidence>
<dbReference type="RefSeq" id="WP_028930825.1">
    <property type="nucleotide sequence ID" value="NZ_AUII01000015.1"/>
</dbReference>
<comment type="similarity">
    <text evidence="2">Belongs to the Fur family.</text>
</comment>
<dbReference type="Gene3D" id="3.30.1490.190">
    <property type="match status" value="1"/>
</dbReference>
<dbReference type="AlphaFoldDB" id="A0A511D7P2"/>
<evidence type="ECO:0000256" key="5">
    <source>
        <dbReference type="ARBA" id="ARBA00022723"/>
    </source>
</evidence>
<evidence type="ECO:0000256" key="6">
    <source>
        <dbReference type="ARBA" id="ARBA00022833"/>
    </source>
</evidence>
<feature type="binding site" evidence="11">
    <location>
        <position position="95"/>
    </location>
    <ligand>
        <name>Zn(2+)</name>
        <dbReference type="ChEBI" id="CHEBI:29105"/>
    </ligand>
</feature>
<evidence type="ECO:0000256" key="3">
    <source>
        <dbReference type="ARBA" id="ARBA00022490"/>
    </source>
</evidence>
<dbReference type="CDD" id="cd07153">
    <property type="entry name" value="Fur_like"/>
    <property type="match status" value="1"/>
</dbReference>
<name>A0A511D7P2_9PSEU</name>
<dbReference type="STRING" id="1123024.GCA_000423625_03221"/>
<evidence type="ECO:0000256" key="1">
    <source>
        <dbReference type="ARBA" id="ARBA00004496"/>
    </source>
</evidence>
<keyword evidence="8" id="KW-0805">Transcription regulation</keyword>
<dbReference type="GO" id="GO:0008270">
    <property type="term" value="F:zinc ion binding"/>
    <property type="evidence" value="ECO:0007669"/>
    <property type="project" value="TreeGrafter"/>
</dbReference>
<dbReference type="EMBL" id="BJVI01000071">
    <property type="protein sequence ID" value="GEL20433.1"/>
    <property type="molecule type" value="Genomic_DNA"/>
</dbReference>
<feature type="binding site" evidence="11">
    <location>
        <position position="98"/>
    </location>
    <ligand>
        <name>Zn(2+)</name>
        <dbReference type="ChEBI" id="CHEBI:29105"/>
    </ligand>
</feature>
<evidence type="ECO:0000256" key="2">
    <source>
        <dbReference type="ARBA" id="ARBA00007957"/>
    </source>
</evidence>
<comment type="caution">
    <text evidence="13">The sequence shown here is derived from an EMBL/GenBank/DDBJ whole genome shotgun (WGS) entry which is preliminary data.</text>
</comment>
<keyword evidence="5 11" id="KW-0479">Metal-binding</keyword>
<dbReference type="Proteomes" id="UP000321328">
    <property type="component" value="Unassembled WGS sequence"/>
</dbReference>
<keyword evidence="3" id="KW-0963">Cytoplasm</keyword>
<evidence type="ECO:0000313" key="14">
    <source>
        <dbReference type="Proteomes" id="UP000321328"/>
    </source>
</evidence>
<organism evidence="13 14">
    <name type="scientific">Pseudonocardia asaccharolytica DSM 44247 = NBRC 16224</name>
    <dbReference type="NCBI Taxonomy" id="1123024"/>
    <lineage>
        <taxon>Bacteria</taxon>
        <taxon>Bacillati</taxon>
        <taxon>Actinomycetota</taxon>
        <taxon>Actinomycetes</taxon>
        <taxon>Pseudonocardiales</taxon>
        <taxon>Pseudonocardiaceae</taxon>
        <taxon>Pseudonocardia</taxon>
    </lineage>
</organism>
<comment type="subcellular location">
    <subcellularLocation>
        <location evidence="1">Cytoplasm</location>
    </subcellularLocation>
</comment>
<protein>
    <submittedName>
        <fullName evidence="13">Transcriptional repressor</fullName>
    </submittedName>
</protein>
<evidence type="ECO:0000256" key="9">
    <source>
        <dbReference type="ARBA" id="ARBA00023125"/>
    </source>
</evidence>
<keyword evidence="14" id="KW-1185">Reference proteome</keyword>
<evidence type="ECO:0000256" key="7">
    <source>
        <dbReference type="ARBA" id="ARBA00023004"/>
    </source>
</evidence>
<accession>A0A511D7P2</accession>
<evidence type="ECO:0000256" key="12">
    <source>
        <dbReference type="PIRSR" id="PIRSR602481-2"/>
    </source>
</evidence>
<proteinExistence type="inferred from homology"/>
<dbReference type="Pfam" id="PF01475">
    <property type="entry name" value="FUR"/>
    <property type="match status" value="1"/>
</dbReference>
<evidence type="ECO:0000256" key="10">
    <source>
        <dbReference type="ARBA" id="ARBA00023163"/>
    </source>
</evidence>
<dbReference type="InterPro" id="IPR036388">
    <property type="entry name" value="WH-like_DNA-bd_sf"/>
</dbReference>
<keyword evidence="10" id="KW-0804">Transcription</keyword>
<dbReference type="InterPro" id="IPR002481">
    <property type="entry name" value="FUR"/>
</dbReference>
<dbReference type="PANTHER" id="PTHR33202:SF18">
    <property type="entry name" value="TRANSCRIPTIONAL REGULATOR FURA"/>
    <property type="match status" value="1"/>
</dbReference>